<feature type="non-terminal residue" evidence="1">
    <location>
        <position position="1"/>
    </location>
</feature>
<gene>
    <name evidence="1" type="ORF">Q604_UNBC01881G0001</name>
</gene>
<protein>
    <submittedName>
        <fullName evidence="1">Secreted protein</fullName>
    </submittedName>
</protein>
<comment type="caution">
    <text evidence="1">The sequence shown here is derived from an EMBL/GenBank/DDBJ whole genome shotgun (WGS) entry which is preliminary data.</text>
</comment>
<proteinExistence type="predicted"/>
<sequence length="65" mass="6999">TGLLRQGDNEVVVRVSSSLSNRLKARGYYDALPDVALMLAGGEPRPHQVPLRGYGLQGPVRLVQG</sequence>
<reference evidence="1" key="1">
    <citation type="submission" date="2013-12" db="EMBL/GenBank/DDBJ databases">
        <title>A Varibaculum cambriense genome reconstructed from a premature infant gut community with otherwise low bacterial novelty that shifts toward anaerobic metabolism during the third week of life.</title>
        <authorList>
            <person name="Brown C.T."/>
            <person name="Sharon I."/>
            <person name="Thomas B.C."/>
            <person name="Castelle C.J."/>
            <person name="Morowitz M.J."/>
            <person name="Banfield J.F."/>
        </authorList>
    </citation>
    <scope>NUCLEOTIDE SEQUENCE</scope>
</reference>
<name>W1YQR4_9ZZZZ</name>
<accession>W1YQR4</accession>
<organism evidence="1">
    <name type="scientific">human gut metagenome</name>
    <dbReference type="NCBI Taxonomy" id="408170"/>
    <lineage>
        <taxon>unclassified sequences</taxon>
        <taxon>metagenomes</taxon>
        <taxon>organismal metagenomes</taxon>
    </lineage>
</organism>
<dbReference type="AlphaFoldDB" id="W1YQR4"/>
<dbReference type="EMBL" id="AZMM01001881">
    <property type="protein sequence ID" value="ETJ44090.1"/>
    <property type="molecule type" value="Genomic_DNA"/>
</dbReference>
<evidence type="ECO:0000313" key="1">
    <source>
        <dbReference type="EMBL" id="ETJ44090.1"/>
    </source>
</evidence>